<sequence length="297" mass="29222">MAITAGQTAVTGTGTNFALNARAGDAFLGPDGRWYEVANVASDSVLGILPVYQGANVASGVYGIAPMQGYVKDAADRLKQIAEQFGATLSLLGQPQDAAGLRLNIGAAAQGANSDITSMAGLTTALSVAQGGTGGKTPAEARQGLGASATGDALFTAATPAAARSALVLGSAATAAVFGAVASGAIFESGANSNGRYTKFADGTMICEGSAALGSATINRPFGALFVSNLIAGASYPASFVGVPECIIQIVPSGGTAFCVPNGPGSSGVSPGFFAIAPTSEAQTVTVRYIAKGRWAA</sequence>
<dbReference type="RefSeq" id="WP_323453878.1">
    <property type="nucleotide sequence ID" value="NZ_JAYFUI010000186.1"/>
</dbReference>
<comment type="caution">
    <text evidence="1">The sequence shown here is derived from an EMBL/GenBank/DDBJ whole genome shotgun (WGS) entry which is preliminary data.</text>
</comment>
<evidence type="ECO:0000313" key="2">
    <source>
        <dbReference type="Proteomes" id="UP001302573"/>
    </source>
</evidence>
<protein>
    <submittedName>
        <fullName evidence="1">Phage tail protein</fullName>
    </submittedName>
</protein>
<dbReference type="EMBL" id="JAYFUI010000186">
    <property type="protein sequence ID" value="MEA5673239.1"/>
    <property type="molecule type" value="Genomic_DNA"/>
</dbReference>
<name>A0ABU5VIN8_9PSED</name>
<dbReference type="Proteomes" id="UP001302573">
    <property type="component" value="Unassembled WGS sequence"/>
</dbReference>
<reference evidence="1 2" key="1">
    <citation type="submission" date="2023-12" db="EMBL/GenBank/DDBJ databases">
        <title>Pseudomonas machongensis sp. nov., isolated from wilted pepper plants (Capsicum annuum).</title>
        <authorList>
            <person name="Qiu M."/>
            <person name="Li Y."/>
            <person name="Liu Q."/>
            <person name="Zhang X."/>
            <person name="Huang Y."/>
            <person name="Guo R."/>
            <person name="Hu M."/>
            <person name="Zhou J."/>
            <person name="Zhou X."/>
        </authorList>
    </citation>
    <scope>NUCLEOTIDE SEQUENCE [LARGE SCALE GENOMIC DNA]</scope>
    <source>
        <strain evidence="1 2">MH2</strain>
    </source>
</reference>
<proteinExistence type="predicted"/>
<evidence type="ECO:0000313" key="1">
    <source>
        <dbReference type="EMBL" id="MEA5673239.1"/>
    </source>
</evidence>
<keyword evidence="2" id="KW-1185">Reference proteome</keyword>
<organism evidence="1 2">
    <name type="scientific">Pseudomonas machongensis</name>
    <dbReference type="NCBI Taxonomy" id="3110229"/>
    <lineage>
        <taxon>Bacteria</taxon>
        <taxon>Pseudomonadati</taxon>
        <taxon>Pseudomonadota</taxon>
        <taxon>Gammaproteobacteria</taxon>
        <taxon>Pseudomonadales</taxon>
        <taxon>Pseudomonadaceae</taxon>
        <taxon>Pseudomonas</taxon>
    </lineage>
</organism>
<gene>
    <name evidence="1" type="ORF">VA602_18110</name>
</gene>
<accession>A0ABU5VIN8</accession>